<proteinExistence type="predicted"/>
<accession>A0A367ZVX8</accession>
<feature type="compositionally biased region" description="Basic and acidic residues" evidence="1">
    <location>
        <begin position="72"/>
        <end position="83"/>
    </location>
</feature>
<dbReference type="Proteomes" id="UP000252355">
    <property type="component" value="Unassembled WGS sequence"/>
</dbReference>
<feature type="region of interest" description="Disordered" evidence="1">
    <location>
        <begin position="1"/>
        <end position="43"/>
    </location>
</feature>
<evidence type="ECO:0000313" key="2">
    <source>
        <dbReference type="EMBL" id="RCK81512.1"/>
    </source>
</evidence>
<dbReference type="AlphaFoldDB" id="A0A367ZVX8"/>
<organism evidence="2 3">
    <name type="scientific">Candidatus Ozemobacter sibiricus</name>
    <dbReference type="NCBI Taxonomy" id="2268124"/>
    <lineage>
        <taxon>Bacteria</taxon>
        <taxon>Candidatus Ozemobacteria</taxon>
        <taxon>Candidatus Ozemobacterales</taxon>
        <taxon>Candidatus Ozemobacteraceae</taxon>
        <taxon>Candidatus Ozemobacter</taxon>
    </lineage>
</organism>
<evidence type="ECO:0000313" key="3">
    <source>
        <dbReference type="Proteomes" id="UP000252355"/>
    </source>
</evidence>
<protein>
    <submittedName>
        <fullName evidence="2">Uncharacterized protein</fullName>
    </submittedName>
</protein>
<name>A0A367ZVX8_9BACT</name>
<feature type="region of interest" description="Disordered" evidence="1">
    <location>
        <begin position="72"/>
        <end position="92"/>
    </location>
</feature>
<gene>
    <name evidence="2" type="ORF">OZSIB_0646</name>
</gene>
<sequence>MATSTPPPEASDEPGDGEQPANLVASAPSEANQAAQPKEEGDPIILAFSRLTRTPFEPSPFIAMMEAAGKSKEEVVEGGEKKPTKPTSLMPGDFLGTIETPNALLAIVDSRLYKAGDLFNDIPIIKVEKELILLENESGKFIIPKKGVVVNIASDGTYTFADTFRKSR</sequence>
<evidence type="ECO:0000256" key="1">
    <source>
        <dbReference type="SAM" id="MobiDB-lite"/>
    </source>
</evidence>
<reference evidence="2 3" key="1">
    <citation type="submission" date="2018-05" db="EMBL/GenBank/DDBJ databases">
        <title>A metagenomic window into the 2 km-deep terrestrial subsurface aquifer revealed taxonomically and functionally diverse microbial community comprising novel uncultured bacterial lineages.</title>
        <authorList>
            <person name="Kadnikov V.V."/>
            <person name="Mardanov A.V."/>
            <person name="Beletsky A.V."/>
            <person name="Banks D."/>
            <person name="Pimenov N.V."/>
            <person name="Frank Y.A."/>
            <person name="Karnachuk O.V."/>
            <person name="Ravin N.V."/>
        </authorList>
    </citation>
    <scope>NUCLEOTIDE SEQUENCE [LARGE SCALE GENOMIC DNA]</scope>
    <source>
        <strain evidence="2">BY5</strain>
    </source>
</reference>
<comment type="caution">
    <text evidence="2">The sequence shown here is derived from an EMBL/GenBank/DDBJ whole genome shotgun (WGS) entry which is preliminary data.</text>
</comment>
<dbReference type="EMBL" id="QOQW01000001">
    <property type="protein sequence ID" value="RCK81512.1"/>
    <property type="molecule type" value="Genomic_DNA"/>
</dbReference>